<dbReference type="EMBL" id="JAGISH010000008">
    <property type="protein sequence ID" value="MBP0483831.1"/>
    <property type="molecule type" value="Genomic_DNA"/>
</dbReference>
<dbReference type="PROSITE" id="PS51724">
    <property type="entry name" value="SPOR"/>
    <property type="match status" value="1"/>
</dbReference>
<dbReference type="GO" id="GO:0042834">
    <property type="term" value="F:peptidoglycan binding"/>
    <property type="evidence" value="ECO:0007669"/>
    <property type="project" value="InterPro"/>
</dbReference>
<keyword evidence="1" id="KW-0732">Signal</keyword>
<proteinExistence type="predicted"/>
<dbReference type="RefSeq" id="WP_209361768.1">
    <property type="nucleotide sequence ID" value="NZ_JAGISH010000008.1"/>
</dbReference>
<name>A0A940S281_9RHOB</name>
<comment type="caution">
    <text evidence="3">The sequence shown here is derived from an EMBL/GenBank/DDBJ whole genome shotgun (WGS) entry which is preliminary data.</text>
</comment>
<evidence type="ECO:0000313" key="4">
    <source>
        <dbReference type="Proteomes" id="UP000675940"/>
    </source>
</evidence>
<evidence type="ECO:0000313" key="3">
    <source>
        <dbReference type="EMBL" id="MBP0483831.1"/>
    </source>
</evidence>
<dbReference type="Proteomes" id="UP000675940">
    <property type="component" value="Unassembled WGS sequence"/>
</dbReference>
<dbReference type="InterPro" id="IPR007730">
    <property type="entry name" value="SPOR-like_dom"/>
</dbReference>
<evidence type="ECO:0000256" key="1">
    <source>
        <dbReference type="SAM" id="SignalP"/>
    </source>
</evidence>
<feature type="signal peptide" evidence="1">
    <location>
        <begin position="1"/>
        <end position="25"/>
    </location>
</feature>
<reference evidence="3" key="1">
    <citation type="submission" date="2021-03" db="EMBL/GenBank/DDBJ databases">
        <title>Sagittula salina sp. nov. strain M10.9X isolated from the marine waste.</title>
        <authorList>
            <person name="Satari L."/>
            <person name="Molina-Menor E."/>
            <person name="Vidal-Verdu A."/>
            <person name="Pascual J."/>
            <person name="Pereto J."/>
            <person name="Porcar M."/>
        </authorList>
    </citation>
    <scope>NUCLEOTIDE SEQUENCE</scope>
    <source>
        <strain evidence="3">M10.9X</strain>
    </source>
</reference>
<feature type="domain" description="SPOR" evidence="2">
    <location>
        <begin position="363"/>
        <end position="440"/>
    </location>
</feature>
<dbReference type="SUPFAM" id="SSF110997">
    <property type="entry name" value="Sporulation related repeat"/>
    <property type="match status" value="1"/>
</dbReference>
<organism evidence="3 4">
    <name type="scientific">Sagittula salina</name>
    <dbReference type="NCBI Taxonomy" id="2820268"/>
    <lineage>
        <taxon>Bacteria</taxon>
        <taxon>Pseudomonadati</taxon>
        <taxon>Pseudomonadota</taxon>
        <taxon>Alphaproteobacteria</taxon>
        <taxon>Rhodobacterales</taxon>
        <taxon>Roseobacteraceae</taxon>
        <taxon>Sagittula</taxon>
    </lineage>
</organism>
<dbReference type="Pfam" id="PF05036">
    <property type="entry name" value="SPOR"/>
    <property type="match status" value="1"/>
</dbReference>
<evidence type="ECO:0000259" key="2">
    <source>
        <dbReference type="PROSITE" id="PS51724"/>
    </source>
</evidence>
<gene>
    <name evidence="3" type="ORF">J5474_15205</name>
</gene>
<dbReference type="InterPro" id="IPR036680">
    <property type="entry name" value="SPOR-like_sf"/>
</dbReference>
<dbReference type="AlphaFoldDB" id="A0A940S281"/>
<protein>
    <submittedName>
        <fullName evidence="3">SPOR domain-containing protein</fullName>
    </submittedName>
</protein>
<sequence>MTINKLALCATIVTYLAGLGGAASAQNAIPANFPPKDYQGRQFVDNAGCVFVRAGFDGLVNWVPRVTRQRKQLCGQTPTFGGSATVQATAPAPQRVATAPAPVQITMAPKPEPAPVAAPARTAVAPVRATPQPVVRRTTTPPRAPVVIKAPVSKPAYAEPPRVVRRMPATTAPSPTASTARARIPVQEACAAGRNSSGGTPIRCGPQTKSHVTIVRRGEAPGPGKNVYYNRSSWEDSALSPQTRIVPRKVYEARDAQIASVPAGYKPAWEDDRLNPYRAIQTVQGYMDTQEVWSNQVPRRLISQANPRQPFPKNLWTTKYRHEVKPLAVAYRATQGYPPAEVRMAYAEQSVYRTDVLSTRSAQPAPTGGYVEIGVFTTRAKAQAAAARLAAAGLPVKAATITRGDASMQRLRVGPYGSAAALHSALSAVHGAGYTSAYLR</sequence>
<dbReference type="Gene3D" id="3.30.70.1070">
    <property type="entry name" value="Sporulation related repeat"/>
    <property type="match status" value="1"/>
</dbReference>
<accession>A0A940S281</accession>
<feature type="chain" id="PRO_5037371032" evidence="1">
    <location>
        <begin position="26"/>
        <end position="440"/>
    </location>
</feature>
<keyword evidence="4" id="KW-1185">Reference proteome</keyword>